<keyword evidence="3" id="KW-1185">Reference proteome</keyword>
<evidence type="ECO:0000313" key="2">
    <source>
        <dbReference type="EMBL" id="KAL1844895.1"/>
    </source>
</evidence>
<proteinExistence type="predicted"/>
<name>A0ABR3VTC3_9PEZI</name>
<feature type="region of interest" description="Disordered" evidence="1">
    <location>
        <begin position="77"/>
        <end position="97"/>
    </location>
</feature>
<accession>A0ABR3VTC3</accession>
<sequence length="273" mass="29892">MPGLLVHQEHPSPKTDTTMSSRRKPILSTPPCQPPKAATAAPPKVTKRLLASALRLHLLQAAHALWRETHLDQLVQATQRQSSPGHRSVAAPPACGSRLSRTSSLFCIAERHLPIVSTPCLARHLRTGPVSHDDDDGDKENGNTESRAAPQKKSISYTTRNVAVSRLHCHMLPFPPVGVCSTLHVYVPCATQILARDFIFNWTLKRNMGGDTSGWGTSMHVICKLSGHRKVPCSGLVDGRRMSLGIFCGGHMSFRVFRQKEIPHASSSAQYIV</sequence>
<feature type="region of interest" description="Disordered" evidence="1">
    <location>
        <begin position="127"/>
        <end position="154"/>
    </location>
</feature>
<reference evidence="2 3" key="1">
    <citation type="journal article" date="2024" name="Commun. Biol.">
        <title>Comparative genomic analysis of thermophilic fungi reveals convergent evolutionary adaptations and gene losses.</title>
        <authorList>
            <person name="Steindorff A.S."/>
            <person name="Aguilar-Pontes M.V."/>
            <person name="Robinson A.J."/>
            <person name="Andreopoulos B."/>
            <person name="LaButti K."/>
            <person name="Kuo A."/>
            <person name="Mondo S."/>
            <person name="Riley R."/>
            <person name="Otillar R."/>
            <person name="Haridas S."/>
            <person name="Lipzen A."/>
            <person name="Grimwood J."/>
            <person name="Schmutz J."/>
            <person name="Clum A."/>
            <person name="Reid I.D."/>
            <person name="Moisan M.C."/>
            <person name="Butler G."/>
            <person name="Nguyen T.T.M."/>
            <person name="Dewar K."/>
            <person name="Conant G."/>
            <person name="Drula E."/>
            <person name="Henrissat B."/>
            <person name="Hansel C."/>
            <person name="Singer S."/>
            <person name="Hutchinson M.I."/>
            <person name="de Vries R.P."/>
            <person name="Natvig D.O."/>
            <person name="Powell A.J."/>
            <person name="Tsang A."/>
            <person name="Grigoriev I.V."/>
        </authorList>
    </citation>
    <scope>NUCLEOTIDE SEQUENCE [LARGE SCALE GENOMIC DNA]</scope>
    <source>
        <strain evidence="2 3">ATCC 24622</strain>
    </source>
</reference>
<dbReference type="EMBL" id="JAZHXJ010001389">
    <property type="protein sequence ID" value="KAL1844895.1"/>
    <property type="molecule type" value="Genomic_DNA"/>
</dbReference>
<organism evidence="2 3">
    <name type="scientific">Phialemonium thermophilum</name>
    <dbReference type="NCBI Taxonomy" id="223376"/>
    <lineage>
        <taxon>Eukaryota</taxon>
        <taxon>Fungi</taxon>
        <taxon>Dikarya</taxon>
        <taxon>Ascomycota</taxon>
        <taxon>Pezizomycotina</taxon>
        <taxon>Sordariomycetes</taxon>
        <taxon>Sordariomycetidae</taxon>
        <taxon>Cephalothecales</taxon>
        <taxon>Cephalothecaceae</taxon>
        <taxon>Phialemonium</taxon>
    </lineage>
</organism>
<protein>
    <submittedName>
        <fullName evidence="2">Uncharacterized protein</fullName>
    </submittedName>
</protein>
<comment type="caution">
    <text evidence="2">The sequence shown here is derived from an EMBL/GenBank/DDBJ whole genome shotgun (WGS) entry which is preliminary data.</text>
</comment>
<gene>
    <name evidence="2" type="ORF">VTK73DRAFT_1564</name>
</gene>
<evidence type="ECO:0000313" key="3">
    <source>
        <dbReference type="Proteomes" id="UP001586593"/>
    </source>
</evidence>
<dbReference type="Proteomes" id="UP001586593">
    <property type="component" value="Unassembled WGS sequence"/>
</dbReference>
<feature type="region of interest" description="Disordered" evidence="1">
    <location>
        <begin position="1"/>
        <end position="43"/>
    </location>
</feature>
<evidence type="ECO:0000256" key="1">
    <source>
        <dbReference type="SAM" id="MobiDB-lite"/>
    </source>
</evidence>